<dbReference type="Proteomes" id="UP001359559">
    <property type="component" value="Unassembled WGS sequence"/>
</dbReference>
<keyword evidence="2" id="KW-1185">Reference proteome</keyword>
<sequence>MNLEKSHCVCNKDRSSWSSYMRIFSNINVCVDNLKMPNWRKFWRKIKKGKRRFFTFTCSPAVLVQYDPSSYSHNFDDGYSNDPDNLSRSFSARFAVPSKVFEKSKMVCGDGDKS</sequence>
<proteinExistence type="predicted"/>
<comment type="caution">
    <text evidence="1">The sequence shown here is derived from an EMBL/GenBank/DDBJ whole genome shotgun (WGS) entry which is preliminary data.</text>
</comment>
<gene>
    <name evidence="1" type="ORF">RJT34_28167</name>
</gene>
<name>A0AAN9ICF2_CLITE</name>
<protein>
    <submittedName>
        <fullName evidence="1">Uncharacterized protein</fullName>
    </submittedName>
</protein>
<evidence type="ECO:0000313" key="2">
    <source>
        <dbReference type="Proteomes" id="UP001359559"/>
    </source>
</evidence>
<dbReference type="EMBL" id="JAYKXN010000007">
    <property type="protein sequence ID" value="KAK7271900.1"/>
    <property type="molecule type" value="Genomic_DNA"/>
</dbReference>
<accession>A0AAN9ICF2</accession>
<dbReference type="AlphaFoldDB" id="A0AAN9ICF2"/>
<reference evidence="1 2" key="1">
    <citation type="submission" date="2024-01" db="EMBL/GenBank/DDBJ databases">
        <title>The genomes of 5 underutilized Papilionoideae crops provide insights into root nodulation and disease resistance.</title>
        <authorList>
            <person name="Yuan L."/>
        </authorList>
    </citation>
    <scope>NUCLEOTIDE SEQUENCE [LARGE SCALE GENOMIC DNA]</scope>
    <source>
        <strain evidence="1">LY-2023</strain>
        <tissue evidence="1">Leaf</tissue>
    </source>
</reference>
<organism evidence="1 2">
    <name type="scientific">Clitoria ternatea</name>
    <name type="common">Butterfly pea</name>
    <dbReference type="NCBI Taxonomy" id="43366"/>
    <lineage>
        <taxon>Eukaryota</taxon>
        <taxon>Viridiplantae</taxon>
        <taxon>Streptophyta</taxon>
        <taxon>Embryophyta</taxon>
        <taxon>Tracheophyta</taxon>
        <taxon>Spermatophyta</taxon>
        <taxon>Magnoliopsida</taxon>
        <taxon>eudicotyledons</taxon>
        <taxon>Gunneridae</taxon>
        <taxon>Pentapetalae</taxon>
        <taxon>rosids</taxon>
        <taxon>fabids</taxon>
        <taxon>Fabales</taxon>
        <taxon>Fabaceae</taxon>
        <taxon>Papilionoideae</taxon>
        <taxon>50 kb inversion clade</taxon>
        <taxon>NPAAA clade</taxon>
        <taxon>indigoferoid/millettioid clade</taxon>
        <taxon>Phaseoleae</taxon>
        <taxon>Clitoria</taxon>
    </lineage>
</organism>
<dbReference type="PANTHER" id="PTHR33168">
    <property type="entry name" value="STRESS INDUCED PROTEIN-RELATED"/>
    <property type="match status" value="1"/>
</dbReference>
<evidence type="ECO:0000313" key="1">
    <source>
        <dbReference type="EMBL" id="KAK7271900.1"/>
    </source>
</evidence>